<sequence length="140" mass="15177">MGDLFDACLDLESQHISSGRSDGTRAGEAAGLIEGGELGQQKGHEIGSEVGFYAGFCEEVKAASASSDAFERVTKQIDLMYSIAKALPLTNPQDERMQDMMVDLRGRFKAICARLGLPEKLQFDAVGLPEEVAVRPSYDF</sequence>
<accession>A0AAV1I811</accession>
<dbReference type="AlphaFoldDB" id="A0AAV1I811"/>
<dbReference type="InterPro" id="IPR052436">
    <property type="entry name" value="LTO1_adapter"/>
</dbReference>
<evidence type="ECO:0000313" key="1">
    <source>
        <dbReference type="EMBL" id="CAK0783189.1"/>
    </source>
</evidence>
<dbReference type="PANTHER" id="PTHR28532:SF1">
    <property type="entry name" value="ORAL CANCER OVEREXPRESSED 1"/>
    <property type="match status" value="1"/>
</dbReference>
<gene>
    <name evidence="1" type="ORF">CVIRNUC_006388</name>
</gene>
<evidence type="ECO:0008006" key="3">
    <source>
        <dbReference type="Google" id="ProtNLM"/>
    </source>
</evidence>
<protein>
    <recommendedName>
        <fullName evidence="3">Essential protein Yae1 N-terminal domain-containing protein</fullName>
    </recommendedName>
</protein>
<organism evidence="1 2">
    <name type="scientific">Coccomyxa viridis</name>
    <dbReference type="NCBI Taxonomy" id="1274662"/>
    <lineage>
        <taxon>Eukaryota</taxon>
        <taxon>Viridiplantae</taxon>
        <taxon>Chlorophyta</taxon>
        <taxon>core chlorophytes</taxon>
        <taxon>Trebouxiophyceae</taxon>
        <taxon>Trebouxiophyceae incertae sedis</taxon>
        <taxon>Coccomyxaceae</taxon>
        <taxon>Coccomyxa</taxon>
    </lineage>
</organism>
<comment type="caution">
    <text evidence="1">The sequence shown here is derived from an EMBL/GenBank/DDBJ whole genome shotgun (WGS) entry which is preliminary data.</text>
</comment>
<dbReference type="Proteomes" id="UP001314263">
    <property type="component" value="Unassembled WGS sequence"/>
</dbReference>
<keyword evidence="2" id="KW-1185">Reference proteome</keyword>
<dbReference type="EMBL" id="CAUYUE010000008">
    <property type="protein sequence ID" value="CAK0783189.1"/>
    <property type="molecule type" value="Genomic_DNA"/>
</dbReference>
<name>A0AAV1I811_9CHLO</name>
<dbReference type="PANTHER" id="PTHR28532">
    <property type="entry name" value="GEO13458P1"/>
    <property type="match status" value="1"/>
</dbReference>
<evidence type="ECO:0000313" key="2">
    <source>
        <dbReference type="Proteomes" id="UP001314263"/>
    </source>
</evidence>
<proteinExistence type="predicted"/>
<reference evidence="1 2" key="1">
    <citation type="submission" date="2023-10" db="EMBL/GenBank/DDBJ databases">
        <authorList>
            <person name="Maclean D."/>
            <person name="Macfadyen A."/>
        </authorList>
    </citation>
    <scope>NUCLEOTIDE SEQUENCE [LARGE SCALE GENOMIC DNA]</scope>
</reference>